<protein>
    <submittedName>
        <fullName evidence="1">Uncharacterized protein</fullName>
    </submittedName>
</protein>
<name>A0ABQ9DXM3_TEGGR</name>
<dbReference type="Proteomes" id="UP001217089">
    <property type="component" value="Unassembled WGS sequence"/>
</dbReference>
<keyword evidence="2" id="KW-1185">Reference proteome</keyword>
<comment type="caution">
    <text evidence="1">The sequence shown here is derived from an EMBL/GenBank/DDBJ whole genome shotgun (WGS) entry which is preliminary data.</text>
</comment>
<reference evidence="1 2" key="1">
    <citation type="submission" date="2022-12" db="EMBL/GenBank/DDBJ databases">
        <title>Chromosome-level genome of Tegillarca granosa.</title>
        <authorList>
            <person name="Kim J."/>
        </authorList>
    </citation>
    <scope>NUCLEOTIDE SEQUENCE [LARGE SCALE GENOMIC DNA]</scope>
    <source>
        <strain evidence="1">Teg-2019</strain>
        <tissue evidence="1">Adductor muscle</tissue>
    </source>
</reference>
<accession>A0ABQ9DXM3</accession>
<dbReference type="EMBL" id="JARBDR010000923">
    <property type="protein sequence ID" value="KAJ8297757.1"/>
    <property type="molecule type" value="Genomic_DNA"/>
</dbReference>
<evidence type="ECO:0000313" key="1">
    <source>
        <dbReference type="EMBL" id="KAJ8297757.1"/>
    </source>
</evidence>
<sequence length="69" mass="8251">MYNKILIKISRFQLHRCTAFKIYQFNFVKENFWNLTKIFSQKVKISHICKIKSAEKSKSFGDIRAESFA</sequence>
<organism evidence="1 2">
    <name type="scientific">Tegillarca granosa</name>
    <name type="common">Malaysian cockle</name>
    <name type="synonym">Anadara granosa</name>
    <dbReference type="NCBI Taxonomy" id="220873"/>
    <lineage>
        <taxon>Eukaryota</taxon>
        <taxon>Metazoa</taxon>
        <taxon>Spiralia</taxon>
        <taxon>Lophotrochozoa</taxon>
        <taxon>Mollusca</taxon>
        <taxon>Bivalvia</taxon>
        <taxon>Autobranchia</taxon>
        <taxon>Pteriomorphia</taxon>
        <taxon>Arcoida</taxon>
        <taxon>Arcoidea</taxon>
        <taxon>Arcidae</taxon>
        <taxon>Tegillarca</taxon>
    </lineage>
</organism>
<gene>
    <name evidence="1" type="ORF">KUTeg_024288</name>
</gene>
<proteinExistence type="predicted"/>
<evidence type="ECO:0000313" key="2">
    <source>
        <dbReference type="Proteomes" id="UP001217089"/>
    </source>
</evidence>